<protein>
    <submittedName>
        <fullName evidence="2">Uncharacterized protein</fullName>
    </submittedName>
</protein>
<dbReference type="EMBL" id="BLXT01005966">
    <property type="protein sequence ID" value="GFO27815.1"/>
    <property type="molecule type" value="Genomic_DNA"/>
</dbReference>
<feature type="region of interest" description="Disordered" evidence="1">
    <location>
        <begin position="1"/>
        <end position="36"/>
    </location>
</feature>
<evidence type="ECO:0000256" key="1">
    <source>
        <dbReference type="SAM" id="MobiDB-lite"/>
    </source>
</evidence>
<sequence length="137" mass="15377">MEDRTTSSLKKRPKRQEGPFKDEDMSDVTPATNEFRPCRRTLDNNPFLALLHEGYCAGSDGERDRDIAQGKVCSNDLIFVDRQSTTRCSQAFGPSVRPGRLWRGSKPRQKVPCGSRGGLANHYAIGVLILMRSHQNN</sequence>
<comment type="caution">
    <text evidence="2">The sequence shown here is derived from an EMBL/GenBank/DDBJ whole genome shotgun (WGS) entry which is preliminary data.</text>
</comment>
<keyword evidence="3" id="KW-1185">Reference proteome</keyword>
<evidence type="ECO:0000313" key="3">
    <source>
        <dbReference type="Proteomes" id="UP000735302"/>
    </source>
</evidence>
<dbReference type="AlphaFoldDB" id="A0AAV4C807"/>
<reference evidence="2 3" key="1">
    <citation type="journal article" date="2021" name="Elife">
        <title>Chloroplast acquisition without the gene transfer in kleptoplastic sea slugs, Plakobranchus ocellatus.</title>
        <authorList>
            <person name="Maeda T."/>
            <person name="Takahashi S."/>
            <person name="Yoshida T."/>
            <person name="Shimamura S."/>
            <person name="Takaki Y."/>
            <person name="Nagai Y."/>
            <person name="Toyoda A."/>
            <person name="Suzuki Y."/>
            <person name="Arimoto A."/>
            <person name="Ishii H."/>
            <person name="Satoh N."/>
            <person name="Nishiyama T."/>
            <person name="Hasebe M."/>
            <person name="Maruyama T."/>
            <person name="Minagawa J."/>
            <person name="Obokata J."/>
            <person name="Shigenobu S."/>
        </authorList>
    </citation>
    <scope>NUCLEOTIDE SEQUENCE [LARGE SCALE GENOMIC DNA]</scope>
</reference>
<gene>
    <name evidence="2" type="ORF">PoB_005432000</name>
</gene>
<dbReference type="Proteomes" id="UP000735302">
    <property type="component" value="Unassembled WGS sequence"/>
</dbReference>
<proteinExistence type="predicted"/>
<evidence type="ECO:0000313" key="2">
    <source>
        <dbReference type="EMBL" id="GFO27815.1"/>
    </source>
</evidence>
<accession>A0AAV4C807</accession>
<organism evidence="2 3">
    <name type="scientific">Plakobranchus ocellatus</name>
    <dbReference type="NCBI Taxonomy" id="259542"/>
    <lineage>
        <taxon>Eukaryota</taxon>
        <taxon>Metazoa</taxon>
        <taxon>Spiralia</taxon>
        <taxon>Lophotrochozoa</taxon>
        <taxon>Mollusca</taxon>
        <taxon>Gastropoda</taxon>
        <taxon>Heterobranchia</taxon>
        <taxon>Euthyneura</taxon>
        <taxon>Panpulmonata</taxon>
        <taxon>Sacoglossa</taxon>
        <taxon>Placobranchoidea</taxon>
        <taxon>Plakobranchidae</taxon>
        <taxon>Plakobranchus</taxon>
    </lineage>
</organism>
<name>A0AAV4C807_9GAST</name>